<evidence type="ECO:0000256" key="14">
    <source>
        <dbReference type="ARBA" id="ARBA00030544"/>
    </source>
</evidence>
<keyword evidence="8 17" id="KW-0808">Transferase</keyword>
<dbReference type="InterPro" id="IPR011991">
    <property type="entry name" value="ArsR-like_HTH"/>
</dbReference>
<evidence type="ECO:0000256" key="3">
    <source>
        <dbReference type="ARBA" id="ARBA00006428"/>
    </source>
</evidence>
<evidence type="ECO:0000256" key="11">
    <source>
        <dbReference type="ARBA" id="ARBA00022777"/>
    </source>
</evidence>
<dbReference type="Proteomes" id="UP000282322">
    <property type="component" value="Unassembled WGS sequence"/>
</dbReference>
<keyword evidence="11 17" id="KW-0418">Kinase</keyword>
<dbReference type="OrthoDB" id="30955at2157"/>
<keyword evidence="7 17" id="KW-0288">FMN</keyword>
<comment type="function">
    <text evidence="1 17">Catalyzes the CTP-dependent phosphorylation of riboflavin (vitamin B2) to form flavin mononucleotide (FMN).</text>
</comment>
<evidence type="ECO:0000256" key="10">
    <source>
        <dbReference type="ARBA" id="ARBA00022741"/>
    </source>
</evidence>
<keyword evidence="6 17" id="KW-0285">Flavoprotein</keyword>
<dbReference type="InterPro" id="IPR023465">
    <property type="entry name" value="Riboflavin_kinase_dom_sf"/>
</dbReference>
<dbReference type="HAMAP" id="MF_01285">
    <property type="entry name" value="Riboflavin_kinase"/>
    <property type="match status" value="1"/>
</dbReference>
<dbReference type="InterPro" id="IPR036390">
    <property type="entry name" value="WH_DNA-bd_sf"/>
</dbReference>
<dbReference type="Gene3D" id="2.40.30.30">
    <property type="entry name" value="Riboflavin kinase-like"/>
    <property type="match status" value="1"/>
</dbReference>
<evidence type="ECO:0000256" key="17">
    <source>
        <dbReference type="HAMAP-Rule" id="MF_01285"/>
    </source>
</evidence>
<comment type="cofactor">
    <cofactor evidence="17">
        <name>Mg(2+)</name>
        <dbReference type="ChEBI" id="CHEBI:18420"/>
    </cofactor>
    <text evidence="17">Binds 1 Mg(2+) ion per subunit.</text>
</comment>
<dbReference type="InterPro" id="IPR036388">
    <property type="entry name" value="WH-like_DNA-bd_sf"/>
</dbReference>
<evidence type="ECO:0000256" key="16">
    <source>
        <dbReference type="ARBA" id="ARBA00047857"/>
    </source>
</evidence>
<dbReference type="GO" id="GO:0008531">
    <property type="term" value="F:riboflavin kinase activity"/>
    <property type="evidence" value="ECO:0007669"/>
    <property type="project" value="InterPro"/>
</dbReference>
<evidence type="ECO:0000256" key="7">
    <source>
        <dbReference type="ARBA" id="ARBA00022643"/>
    </source>
</evidence>
<dbReference type="GO" id="GO:0000166">
    <property type="term" value="F:nucleotide binding"/>
    <property type="evidence" value="ECO:0007669"/>
    <property type="project" value="UniProtKB-UniRule"/>
</dbReference>
<dbReference type="InterPro" id="IPR039063">
    <property type="entry name" value="RibK_CTP-dep"/>
</dbReference>
<sequence>MAESTGVAVGADEREVLKLLALDGALAGRARVTCSELGDRLSVSTQTVSRRLQRLEDATLIERRIVSDGQLVETTESGERVLRGEYADYRRLFEHGQEIELTGAVTGGMGEGSHYISLPGYMRQFESKLGYTPFAGTLNVELDDESAHTRAGLESIEPIRIDGWENDDRTYGPAFCWSASVEADGQMYESAHVIAPERTHHADDQLEVIAPDKLRDVLSIDDGDTLTTYVEK</sequence>
<comment type="caution">
    <text evidence="19">The sequence shown here is derived from an EMBL/GenBank/DDBJ whole genome shotgun (WGS) entry which is preliminary data.</text>
</comment>
<comment type="caution">
    <text evidence="17">Lacks conserved residue(s) required for the propagation of feature annotation.</text>
</comment>
<keyword evidence="10 17" id="KW-0547">Nucleotide-binding</keyword>
<reference evidence="19 20" key="1">
    <citation type="submission" date="2018-11" db="EMBL/GenBank/DDBJ databases">
        <title>Taxonoimc description of Halomarina strain SPP-AMP-1.</title>
        <authorList>
            <person name="Pal Y."/>
            <person name="Srinivasana K."/>
            <person name="Verma A."/>
            <person name="Kumar P."/>
        </authorList>
    </citation>
    <scope>NUCLEOTIDE SEQUENCE [LARGE SCALE GENOMIC DNA]</scope>
    <source>
        <strain evidence="19 20">SPP-AMP-1</strain>
    </source>
</reference>
<evidence type="ECO:0000256" key="4">
    <source>
        <dbReference type="ARBA" id="ARBA00011987"/>
    </source>
</evidence>
<dbReference type="Pfam" id="PF01982">
    <property type="entry name" value="CTP-dep_RFKase"/>
    <property type="match status" value="1"/>
</dbReference>
<evidence type="ECO:0000256" key="9">
    <source>
        <dbReference type="ARBA" id="ARBA00022723"/>
    </source>
</evidence>
<name>A0A3P3RDE5_9EURY</name>
<dbReference type="GO" id="GO:0009231">
    <property type="term" value="P:riboflavin biosynthetic process"/>
    <property type="evidence" value="ECO:0007669"/>
    <property type="project" value="InterPro"/>
</dbReference>
<dbReference type="AlphaFoldDB" id="A0A3P3RDE5"/>
<feature type="binding site" evidence="17">
    <location>
        <position position="207"/>
    </location>
    <ligand>
        <name>FMN</name>
        <dbReference type="ChEBI" id="CHEBI:58210"/>
    </ligand>
</feature>
<dbReference type="SUPFAM" id="SSF82114">
    <property type="entry name" value="Riboflavin kinase-like"/>
    <property type="match status" value="1"/>
</dbReference>
<comment type="pathway">
    <text evidence="2 17">Cofactor biosynthesis; FMN biosynthesis; FMN from riboflavin (CTP route): step 1/1.</text>
</comment>
<feature type="domain" description="Riboflavin kinase" evidence="18">
    <location>
        <begin position="105"/>
        <end position="227"/>
    </location>
</feature>
<organism evidence="19 20">
    <name type="scientific">Halocatena pleomorpha</name>
    <dbReference type="NCBI Taxonomy" id="1785090"/>
    <lineage>
        <taxon>Archaea</taxon>
        <taxon>Methanobacteriati</taxon>
        <taxon>Methanobacteriota</taxon>
        <taxon>Stenosarchaea group</taxon>
        <taxon>Halobacteria</taxon>
        <taxon>Halobacteriales</taxon>
        <taxon>Natronomonadaceae</taxon>
        <taxon>Halocatena</taxon>
    </lineage>
</organism>
<dbReference type="RefSeq" id="WP_124954783.1">
    <property type="nucleotide sequence ID" value="NZ_RRCH01000019.1"/>
</dbReference>
<feature type="binding site" evidence="17">
    <location>
        <begin position="108"/>
        <end position="113"/>
    </location>
    <ligand>
        <name>CDP</name>
        <dbReference type="ChEBI" id="CHEBI:58069"/>
    </ligand>
</feature>
<evidence type="ECO:0000259" key="18">
    <source>
        <dbReference type="Pfam" id="PF01982"/>
    </source>
</evidence>
<evidence type="ECO:0000256" key="8">
    <source>
        <dbReference type="ARBA" id="ARBA00022679"/>
    </source>
</evidence>
<evidence type="ECO:0000313" key="19">
    <source>
        <dbReference type="EMBL" id="RRJ30750.1"/>
    </source>
</evidence>
<keyword evidence="9 17" id="KW-0479">Metal-binding</keyword>
<feature type="binding site" evidence="17">
    <location>
        <position position="139"/>
    </location>
    <ligand>
        <name>Mg(2+)</name>
        <dbReference type="ChEBI" id="CHEBI:18420"/>
    </ligand>
</feature>
<dbReference type="SUPFAM" id="SSF46785">
    <property type="entry name" value="Winged helix' DNA-binding domain"/>
    <property type="match status" value="1"/>
</dbReference>
<keyword evidence="12 17" id="KW-0460">Magnesium</keyword>
<dbReference type="UniPathway" id="UPA00276">
    <property type="reaction ID" value="UER00929"/>
</dbReference>
<evidence type="ECO:0000256" key="6">
    <source>
        <dbReference type="ARBA" id="ARBA00022630"/>
    </source>
</evidence>
<accession>A0A3P3RDE5</accession>
<gene>
    <name evidence="17" type="primary">ribK</name>
    <name evidence="19" type="ORF">EIK79_08955</name>
</gene>
<dbReference type="PANTHER" id="PTHR40706:SF1">
    <property type="entry name" value="RIBOFLAVIN KINASE"/>
    <property type="match status" value="1"/>
</dbReference>
<evidence type="ECO:0000313" key="20">
    <source>
        <dbReference type="Proteomes" id="UP000282322"/>
    </source>
</evidence>
<comment type="catalytic activity">
    <reaction evidence="16 17">
        <text>riboflavin + CTP = CDP + FMN + H(+)</text>
        <dbReference type="Rhea" id="RHEA:25021"/>
        <dbReference type="ChEBI" id="CHEBI:15378"/>
        <dbReference type="ChEBI" id="CHEBI:37563"/>
        <dbReference type="ChEBI" id="CHEBI:57986"/>
        <dbReference type="ChEBI" id="CHEBI:58069"/>
        <dbReference type="ChEBI" id="CHEBI:58210"/>
        <dbReference type="EC" id="2.7.1.161"/>
    </reaction>
</comment>
<evidence type="ECO:0000256" key="5">
    <source>
        <dbReference type="ARBA" id="ARBA00017394"/>
    </source>
</evidence>
<feature type="binding site" evidence="17">
    <location>
        <position position="199"/>
    </location>
    <ligand>
        <name>FMN</name>
        <dbReference type="ChEBI" id="CHEBI:58210"/>
    </ligand>
</feature>
<feature type="binding site" evidence="17">
    <location>
        <position position="137"/>
    </location>
    <ligand>
        <name>Mg(2+)</name>
        <dbReference type="ChEBI" id="CHEBI:18420"/>
    </ligand>
</feature>
<dbReference type="GO" id="GO:0009398">
    <property type="term" value="P:FMN biosynthetic process"/>
    <property type="evidence" value="ECO:0007669"/>
    <property type="project" value="UniProtKB-UniRule"/>
</dbReference>
<evidence type="ECO:0000256" key="13">
    <source>
        <dbReference type="ARBA" id="ARBA00029789"/>
    </source>
</evidence>
<evidence type="ECO:0000256" key="12">
    <source>
        <dbReference type="ARBA" id="ARBA00022842"/>
    </source>
</evidence>
<evidence type="ECO:0000256" key="1">
    <source>
        <dbReference type="ARBA" id="ARBA00003072"/>
    </source>
</evidence>
<evidence type="ECO:0000256" key="2">
    <source>
        <dbReference type="ARBA" id="ARBA00005219"/>
    </source>
</evidence>
<dbReference type="CDD" id="cd00090">
    <property type="entry name" value="HTH_ARSR"/>
    <property type="match status" value="1"/>
</dbReference>
<dbReference type="InterPro" id="IPR023602">
    <property type="entry name" value="Riboflavin_kinase_CTP-dep"/>
</dbReference>
<dbReference type="EMBL" id="RRCH01000019">
    <property type="protein sequence ID" value="RRJ30750.1"/>
    <property type="molecule type" value="Genomic_DNA"/>
</dbReference>
<keyword evidence="20" id="KW-1185">Reference proteome</keyword>
<protein>
    <recommendedName>
        <fullName evidence="5 17">Riboflavin kinase</fullName>
        <shortName evidence="17">RFK</shortName>
        <ecNumber evidence="4 17">2.7.1.161</ecNumber>
    </recommendedName>
    <alternativeName>
        <fullName evidence="14 17">CTP-dependent riboflavin kinase</fullName>
    </alternativeName>
    <alternativeName>
        <fullName evidence="15 17">CTP:riboflavin 5'-phosphotransferase</fullName>
    </alternativeName>
    <alternativeName>
        <fullName evidence="13 17">Flavokinase</fullName>
    </alternativeName>
</protein>
<dbReference type="GO" id="GO:0000287">
    <property type="term" value="F:magnesium ion binding"/>
    <property type="evidence" value="ECO:0007669"/>
    <property type="project" value="UniProtKB-UniRule"/>
</dbReference>
<dbReference type="InterPro" id="IPR023470">
    <property type="entry name" value="Riboflavin_kinase_archaeal"/>
</dbReference>
<proteinExistence type="inferred from homology"/>
<comment type="similarity">
    <text evidence="3 17">Belongs to the archaeal riboflavin kinase family.</text>
</comment>
<dbReference type="Gene3D" id="1.10.10.10">
    <property type="entry name" value="Winged helix-like DNA-binding domain superfamily/Winged helix DNA-binding domain"/>
    <property type="match status" value="1"/>
</dbReference>
<feature type="binding site" evidence="17">
    <location>
        <begin position="212"/>
        <end position="215"/>
    </location>
    <ligand>
        <name>CDP</name>
        <dbReference type="ChEBI" id="CHEBI:58069"/>
    </ligand>
</feature>
<evidence type="ECO:0000256" key="15">
    <source>
        <dbReference type="ARBA" id="ARBA00033116"/>
    </source>
</evidence>
<dbReference type="EC" id="2.7.1.161" evidence="4 17"/>
<dbReference type="Pfam" id="PF12840">
    <property type="entry name" value="HTH_20"/>
    <property type="match status" value="1"/>
</dbReference>
<dbReference type="PANTHER" id="PTHR40706">
    <property type="entry name" value="RIBOFLAVIN KINASE"/>
    <property type="match status" value="1"/>
</dbReference>